<comment type="caution">
    <text evidence="3">The sequence shown here is derived from an EMBL/GenBank/DDBJ whole genome shotgun (WGS) entry which is preliminary data.</text>
</comment>
<dbReference type="InterPro" id="IPR051848">
    <property type="entry name" value="PGIP"/>
</dbReference>
<comment type="subcellular location">
    <subcellularLocation>
        <location evidence="1">Cell envelope</location>
    </subcellularLocation>
</comment>
<dbReference type="InterPro" id="IPR001611">
    <property type="entry name" value="Leu-rich_rpt"/>
</dbReference>
<organism evidence="3">
    <name type="scientific">gut metagenome</name>
    <dbReference type="NCBI Taxonomy" id="749906"/>
    <lineage>
        <taxon>unclassified sequences</taxon>
        <taxon>metagenomes</taxon>
        <taxon>organismal metagenomes</taxon>
    </lineage>
</organism>
<protein>
    <submittedName>
        <fullName evidence="3">Leucine Rich repeat-containing domain protein</fullName>
    </submittedName>
</protein>
<dbReference type="PANTHER" id="PTHR48059">
    <property type="entry name" value="POLYGALACTURONASE INHIBITOR 1"/>
    <property type="match status" value="1"/>
</dbReference>
<name>J9DCG2_9ZZZZ</name>
<dbReference type="PANTHER" id="PTHR48059:SF30">
    <property type="entry name" value="OS06G0587000 PROTEIN"/>
    <property type="match status" value="1"/>
</dbReference>
<dbReference type="AlphaFoldDB" id="J9DCG2"/>
<proteinExistence type="predicted"/>
<feature type="domain" description="BACON" evidence="2">
    <location>
        <begin position="42"/>
        <end position="98"/>
    </location>
</feature>
<sequence length="564" mass="64977">MTTSCSDDDDEVSAANFSLSQKEVATNAEGGKENVTVTSDVEWVAKTSEPWLNISPASGTGSTECVITIDAALKNEVRNAEICFIPKGQNPDTIRVTQLGYDKMIYVKKTEVKLKASEPYEKRFFVAEITTNVPFEVQTEYLTEKDDVLLSDWIRLERKNKPSFNLESARPQTLKIRFEWDMNPEWIQREAKINFVPTQESDKEAKITPIKVIQEASPVITDDRSGDSLAILTIRERLHSEVAIDPSENMNYWECISLWERTDKNLPCQEAIGRVRSLNFTMLKIKESIPQEVKYLKYLETFKVYGNENTMLLDIKLGSELCELKYLKHLQIGGYGLSGLPDDFGRLKTLESLDLSANNFTEIPAVLNQNNFPNLKKLVFNGNRRWTISNLQDTKYNKDTEIGLHMNLNQTPNEINPLFLWENLEELILSYNYLEGTLPEYEDMPAYTDADLEKYFGEHATDTLSYLVENNIPKIMPNMKHLTLNLNFLTGPMPKWLLYHPHFLDWFPEILIFNQQENAFDSKGVPVKFSNQPINFDYYFEAFPLYRDKYEMNGDAESELPEAL</sequence>
<dbReference type="InterPro" id="IPR024361">
    <property type="entry name" value="BACON"/>
</dbReference>
<reference evidence="3" key="1">
    <citation type="journal article" date="2012" name="PLoS ONE">
        <title>Gene sets for utilization of primary and secondary nutrition supplies in the distal gut of endangered iberian lynx.</title>
        <authorList>
            <person name="Alcaide M."/>
            <person name="Messina E."/>
            <person name="Richter M."/>
            <person name="Bargiela R."/>
            <person name="Peplies J."/>
            <person name="Huws S.A."/>
            <person name="Newbold C.J."/>
            <person name="Golyshin P.N."/>
            <person name="Simon M.A."/>
            <person name="Lopez G."/>
            <person name="Yakimov M.M."/>
            <person name="Ferrer M."/>
        </authorList>
    </citation>
    <scope>NUCLEOTIDE SEQUENCE</scope>
</reference>
<accession>J9DCG2</accession>
<dbReference type="InterPro" id="IPR013783">
    <property type="entry name" value="Ig-like_fold"/>
</dbReference>
<dbReference type="InterPro" id="IPR032675">
    <property type="entry name" value="LRR_dom_sf"/>
</dbReference>
<dbReference type="CDD" id="cd14948">
    <property type="entry name" value="BACON"/>
    <property type="match status" value="1"/>
</dbReference>
<dbReference type="GO" id="GO:0030313">
    <property type="term" value="C:cell envelope"/>
    <property type="evidence" value="ECO:0007669"/>
    <property type="project" value="UniProtKB-SubCell"/>
</dbReference>
<gene>
    <name evidence="3" type="ORF">EVA_00793</name>
</gene>
<evidence type="ECO:0000313" key="3">
    <source>
        <dbReference type="EMBL" id="EJX10641.1"/>
    </source>
</evidence>
<dbReference type="SUPFAM" id="SSF52058">
    <property type="entry name" value="L domain-like"/>
    <property type="match status" value="1"/>
</dbReference>
<dbReference type="Pfam" id="PF13004">
    <property type="entry name" value="BACON"/>
    <property type="match status" value="1"/>
</dbReference>
<dbReference type="Gene3D" id="3.80.10.10">
    <property type="entry name" value="Ribonuclease Inhibitor"/>
    <property type="match status" value="1"/>
</dbReference>
<dbReference type="Gene3D" id="2.60.40.10">
    <property type="entry name" value="Immunoglobulins"/>
    <property type="match status" value="1"/>
</dbReference>
<dbReference type="Pfam" id="PF00560">
    <property type="entry name" value="LRR_1"/>
    <property type="match status" value="2"/>
</dbReference>
<dbReference type="EMBL" id="AMCI01000141">
    <property type="protein sequence ID" value="EJX10641.1"/>
    <property type="molecule type" value="Genomic_DNA"/>
</dbReference>
<evidence type="ECO:0000259" key="2">
    <source>
        <dbReference type="Pfam" id="PF13004"/>
    </source>
</evidence>
<dbReference type="PROSITE" id="PS51450">
    <property type="entry name" value="LRR"/>
    <property type="match status" value="1"/>
</dbReference>
<evidence type="ECO:0000256" key="1">
    <source>
        <dbReference type="ARBA" id="ARBA00004196"/>
    </source>
</evidence>